<dbReference type="EMBL" id="OL396571">
    <property type="protein sequence ID" value="UGC97746.1"/>
    <property type="molecule type" value="Genomic_DNA"/>
</dbReference>
<sequence length="69" mass="7576">MASNKDPYSCNVSWWDENSKRTDMSSTMGNVALAIFQALPTEAQSTLIANMQKSYATQVARDAAKSKQS</sequence>
<protein>
    <submittedName>
        <fullName evidence="1">Uncharacterized protein</fullName>
    </submittedName>
</protein>
<proteinExistence type="predicted"/>
<gene>
    <name evidence="1" type="ORF">pdc_033</name>
</gene>
<evidence type="ECO:0000313" key="1">
    <source>
        <dbReference type="EMBL" id="UGC97746.1"/>
    </source>
</evidence>
<organism evidence="1 2">
    <name type="scientific">Pantoea phage PdC23</name>
    <dbReference type="NCBI Taxonomy" id="2894356"/>
    <lineage>
        <taxon>Viruses</taxon>
        <taxon>Duplodnaviria</taxon>
        <taxon>Heunggongvirae</taxon>
        <taxon>Uroviricota</taxon>
        <taxon>Caudoviricetes</taxon>
        <taxon>Felixviridae</taxon>
        <taxon>Certevirus</taxon>
        <taxon>Certevirus C23</taxon>
    </lineage>
</organism>
<accession>A0AAE9C888</accession>
<evidence type="ECO:0000313" key="2">
    <source>
        <dbReference type="Proteomes" id="UP000828384"/>
    </source>
</evidence>
<keyword evidence="2" id="KW-1185">Reference proteome</keyword>
<name>A0AAE9C888_9CAUD</name>
<reference evidence="1" key="1">
    <citation type="journal article" date="2022" name="Curr. Microbiol.">
        <title>Isolation, Characterization, and Comparative Genomic Analysis of vB_Pd_C23, a Novel Bacteriophage of Pantoea dispersa.</title>
        <authorList>
            <person name="Grami E."/>
            <person name="Laadouze I."/>
            <person name="Ben Tiba S."/>
            <person name="Hafiane A."/>
            <person name="Sealey K.S."/>
            <person name="Saidi N."/>
        </authorList>
    </citation>
    <scope>NUCLEOTIDE SEQUENCE</scope>
</reference>
<dbReference type="Proteomes" id="UP000828384">
    <property type="component" value="Segment"/>
</dbReference>